<evidence type="ECO:0000256" key="2">
    <source>
        <dbReference type="ARBA" id="ARBA00001961"/>
    </source>
</evidence>
<evidence type="ECO:0000256" key="7">
    <source>
        <dbReference type="ARBA" id="ARBA00022873"/>
    </source>
</evidence>
<dbReference type="PANTHER" id="PTHR10696">
    <property type="entry name" value="GAMMA-BUTYROBETAINE HYDROXYLASE-RELATED"/>
    <property type="match status" value="1"/>
</dbReference>
<proteinExistence type="inferred from homology"/>
<keyword evidence="6" id="KW-0479">Metal-binding</keyword>
<keyword evidence="8 18" id="KW-0223">Dioxygenase</keyword>
<dbReference type="PANTHER" id="PTHR10696:SF51">
    <property type="entry name" value="TRIMETHYLLYSINE DIOXYGENASE, MITOCHONDRIAL"/>
    <property type="match status" value="1"/>
</dbReference>
<name>A0A1V9YYC2_ACHHY</name>
<dbReference type="InterPro" id="IPR050411">
    <property type="entry name" value="AlphaKG_dependent_hydroxylases"/>
</dbReference>
<evidence type="ECO:0000256" key="11">
    <source>
        <dbReference type="ARBA" id="ARBA00030363"/>
    </source>
</evidence>
<evidence type="ECO:0000256" key="9">
    <source>
        <dbReference type="ARBA" id="ARBA00023002"/>
    </source>
</evidence>
<comment type="catalytic activity">
    <reaction evidence="15">
        <text>N(6),N(6),N(6)-trimethyl-L-lysine + 2-oxoglutarate + O2 = (3S)-3-hydroxy-N(6),N(6),N(6)-trimethyl-L-lysine + succinate + CO2</text>
        <dbReference type="Rhea" id="RHEA:14181"/>
        <dbReference type="ChEBI" id="CHEBI:15379"/>
        <dbReference type="ChEBI" id="CHEBI:16526"/>
        <dbReference type="ChEBI" id="CHEBI:16810"/>
        <dbReference type="ChEBI" id="CHEBI:30031"/>
        <dbReference type="ChEBI" id="CHEBI:58100"/>
        <dbReference type="ChEBI" id="CHEBI:141499"/>
        <dbReference type="EC" id="1.14.11.8"/>
    </reaction>
</comment>
<dbReference type="STRING" id="1202772.A0A1V9YYC2"/>
<evidence type="ECO:0000259" key="16">
    <source>
        <dbReference type="Pfam" id="PF02668"/>
    </source>
</evidence>
<dbReference type="GO" id="GO:0045329">
    <property type="term" value="P:carnitine biosynthetic process"/>
    <property type="evidence" value="ECO:0007669"/>
    <property type="project" value="UniProtKB-KW"/>
</dbReference>
<dbReference type="InterPro" id="IPR042098">
    <property type="entry name" value="TauD-like_sf"/>
</dbReference>
<dbReference type="GO" id="GO:0005739">
    <property type="term" value="C:mitochondrion"/>
    <property type="evidence" value="ECO:0007669"/>
    <property type="project" value="TreeGrafter"/>
</dbReference>
<accession>A0A1V9YYC2</accession>
<evidence type="ECO:0000256" key="13">
    <source>
        <dbReference type="ARBA" id="ARBA00032283"/>
    </source>
</evidence>
<comment type="similarity">
    <text evidence="4">Belongs to the gamma-BBH/TMLD family.</text>
</comment>
<keyword evidence="9" id="KW-0560">Oxidoreductase</keyword>
<dbReference type="Pfam" id="PF06155">
    <property type="entry name" value="GBBH-like_N"/>
    <property type="match status" value="1"/>
</dbReference>
<keyword evidence="10" id="KW-0408">Iron</keyword>
<dbReference type="Gene3D" id="3.30.2020.30">
    <property type="match status" value="1"/>
</dbReference>
<dbReference type="InterPro" id="IPR010376">
    <property type="entry name" value="GBBH-like_N"/>
</dbReference>
<dbReference type="OrthoDB" id="408743at2759"/>
<dbReference type="EC" id="1.14.11.8" evidence="5"/>
<comment type="cofactor">
    <cofactor evidence="2">
        <name>L-ascorbate</name>
        <dbReference type="ChEBI" id="CHEBI:38290"/>
    </cofactor>
</comment>
<comment type="cofactor">
    <cofactor evidence="1">
        <name>Fe(2+)</name>
        <dbReference type="ChEBI" id="CHEBI:29033"/>
    </cofactor>
</comment>
<dbReference type="FunFam" id="3.30.2020.30:FF:000002">
    <property type="entry name" value="Putative gamma-butyrobetaine dioxygenase"/>
    <property type="match status" value="1"/>
</dbReference>
<reference evidence="18 19" key="1">
    <citation type="journal article" date="2014" name="Genome Biol. Evol.">
        <title>The secreted proteins of Achlya hypogyna and Thraustotheca clavata identify the ancestral oomycete secretome and reveal gene acquisitions by horizontal gene transfer.</title>
        <authorList>
            <person name="Misner I."/>
            <person name="Blouin N."/>
            <person name="Leonard G."/>
            <person name="Richards T.A."/>
            <person name="Lane C.E."/>
        </authorList>
    </citation>
    <scope>NUCLEOTIDE SEQUENCE [LARGE SCALE GENOMIC DNA]</scope>
    <source>
        <strain evidence="18 19">ATCC 48635</strain>
    </source>
</reference>
<evidence type="ECO:0000256" key="14">
    <source>
        <dbReference type="ARBA" id="ARBA00046008"/>
    </source>
</evidence>
<evidence type="ECO:0000313" key="18">
    <source>
        <dbReference type="EMBL" id="OQR90746.1"/>
    </source>
</evidence>
<evidence type="ECO:0000256" key="6">
    <source>
        <dbReference type="ARBA" id="ARBA00022723"/>
    </source>
</evidence>
<comment type="pathway">
    <text evidence="3">Amine and polyamine biosynthesis; carnitine biosynthesis.</text>
</comment>
<evidence type="ECO:0000256" key="12">
    <source>
        <dbReference type="ARBA" id="ARBA00031778"/>
    </source>
</evidence>
<feature type="domain" description="TauD/TfdA-like" evidence="16">
    <location>
        <begin position="154"/>
        <end position="380"/>
    </location>
</feature>
<evidence type="ECO:0000256" key="10">
    <source>
        <dbReference type="ARBA" id="ARBA00023004"/>
    </source>
</evidence>
<comment type="function">
    <text evidence="14">Converts trimethyllysine (TML) into hydroxytrimethyllysine (HTML).</text>
</comment>
<dbReference type="Proteomes" id="UP000243579">
    <property type="component" value="Unassembled WGS sequence"/>
</dbReference>
<dbReference type="GO" id="GO:0050353">
    <property type="term" value="F:trimethyllysine dioxygenase activity"/>
    <property type="evidence" value="ECO:0007669"/>
    <property type="project" value="UniProtKB-EC"/>
</dbReference>
<dbReference type="AlphaFoldDB" id="A0A1V9YYC2"/>
<evidence type="ECO:0000256" key="3">
    <source>
        <dbReference type="ARBA" id="ARBA00005022"/>
    </source>
</evidence>
<gene>
    <name evidence="18" type="ORF">ACHHYP_05254</name>
</gene>
<dbReference type="GO" id="GO:0046872">
    <property type="term" value="F:metal ion binding"/>
    <property type="evidence" value="ECO:0007669"/>
    <property type="project" value="UniProtKB-KW"/>
</dbReference>
<evidence type="ECO:0000256" key="8">
    <source>
        <dbReference type="ARBA" id="ARBA00022964"/>
    </source>
</evidence>
<organism evidence="18 19">
    <name type="scientific">Achlya hypogyna</name>
    <name type="common">Oomycete</name>
    <name type="synonym">Protoachlya hypogyna</name>
    <dbReference type="NCBI Taxonomy" id="1202772"/>
    <lineage>
        <taxon>Eukaryota</taxon>
        <taxon>Sar</taxon>
        <taxon>Stramenopiles</taxon>
        <taxon>Oomycota</taxon>
        <taxon>Saprolegniomycetes</taxon>
        <taxon>Saprolegniales</taxon>
        <taxon>Achlyaceae</taxon>
        <taxon>Achlya</taxon>
    </lineage>
</organism>
<dbReference type="InterPro" id="IPR038492">
    <property type="entry name" value="GBBH-like_N_sf"/>
</dbReference>
<keyword evidence="7" id="KW-0124">Carnitine biosynthesis</keyword>
<evidence type="ECO:0000313" key="19">
    <source>
        <dbReference type="Proteomes" id="UP000243579"/>
    </source>
</evidence>
<keyword evidence="19" id="KW-1185">Reference proteome</keyword>
<evidence type="ECO:0000256" key="5">
    <source>
        <dbReference type="ARBA" id="ARBA00012267"/>
    </source>
</evidence>
<dbReference type="Gene3D" id="3.60.130.10">
    <property type="entry name" value="Clavaminate synthase-like"/>
    <property type="match status" value="1"/>
</dbReference>
<dbReference type="InterPro" id="IPR003819">
    <property type="entry name" value="TauD/TfdA-like"/>
</dbReference>
<dbReference type="SUPFAM" id="SSF51197">
    <property type="entry name" value="Clavaminate synthase-like"/>
    <property type="match status" value="1"/>
</dbReference>
<dbReference type="EMBL" id="JNBR01000582">
    <property type="protein sequence ID" value="OQR90746.1"/>
    <property type="molecule type" value="Genomic_DNA"/>
</dbReference>
<protein>
    <recommendedName>
        <fullName evidence="5">trimethyllysine dioxygenase</fullName>
        <ecNumber evidence="5">1.14.11.8</ecNumber>
    </recommendedName>
    <alternativeName>
        <fullName evidence="12">Epsilon-trimethyllysine 2-oxoglutarate dioxygenase</fullName>
    </alternativeName>
    <alternativeName>
        <fullName evidence="11">TML hydroxylase</fullName>
    </alternativeName>
    <alternativeName>
        <fullName evidence="13">TML-alpha-ketoglutarate dioxygenase</fullName>
    </alternativeName>
</protein>
<evidence type="ECO:0000259" key="17">
    <source>
        <dbReference type="Pfam" id="PF06155"/>
    </source>
</evidence>
<comment type="caution">
    <text evidence="18">The sequence shown here is derived from an EMBL/GenBank/DDBJ whole genome shotgun (WGS) entry which is preliminary data.</text>
</comment>
<dbReference type="Pfam" id="PF02668">
    <property type="entry name" value="TauD"/>
    <property type="match status" value="1"/>
</dbReference>
<feature type="domain" description="Gamma-butyrobetaine hydroxylase-like N-terminal" evidence="17">
    <location>
        <begin position="25"/>
        <end position="104"/>
    </location>
</feature>
<sequence length="396" mass="44155">MLASVVSARYGRAFSSLAKAAAVRDAVEVTWTDGLTAKFHKIWLRDHCTCELCQHPSTKQRQIHTASIPLDAPATLSVAGDALQIQWQDPIAGSACKQSAFTSSWLRDHVYSSPKTTYPANYRQDRLENKVLWGKDLADKMPSATYDAMMGDGFRDGMRLLQQHGLLLVKNTPDSMDATEAFARRIGFVLETVYGTMWTTRPKTAEMSYNDTASTNLELPAHTDCTYLYTPPGLQIFNCVQQAAGGPADGASRYVDGFHVAERLRQNDPATFEFFSTIKLPFYCLDDDTSLATMETVIDLDYRGNVQGFRLNDGDRAALTHLSFEEVGAFYAHHKSLWAAIDELEVVHKLDEGDMMVVDNSRVMHGRHAFLGERALIGCYIGKTEYDSRLRVLGLL</sequence>
<evidence type="ECO:0000256" key="15">
    <source>
        <dbReference type="ARBA" id="ARBA00049334"/>
    </source>
</evidence>
<evidence type="ECO:0000256" key="1">
    <source>
        <dbReference type="ARBA" id="ARBA00001954"/>
    </source>
</evidence>
<evidence type="ECO:0000256" key="4">
    <source>
        <dbReference type="ARBA" id="ARBA00008654"/>
    </source>
</evidence>